<dbReference type="GO" id="GO:0003676">
    <property type="term" value="F:nucleic acid binding"/>
    <property type="evidence" value="ECO:0007669"/>
    <property type="project" value="InterPro"/>
</dbReference>
<dbReference type="PANTHER" id="PTHR45875">
    <property type="entry name" value="METHYLTRANSFERASE N6AMT1"/>
    <property type="match status" value="1"/>
</dbReference>
<proteinExistence type="inferred from homology"/>
<evidence type="ECO:0000256" key="4">
    <source>
        <dbReference type="ARBA" id="ARBA00022691"/>
    </source>
</evidence>
<comment type="similarity">
    <text evidence="1">Belongs to the eukaryotic/archaeal PrmC-related family.</text>
</comment>
<dbReference type="Pfam" id="PF05175">
    <property type="entry name" value="MTS"/>
    <property type="match status" value="1"/>
</dbReference>
<name>A0A0N9NLV9_9ACTN</name>
<dbReference type="InterPro" id="IPR002052">
    <property type="entry name" value="DNA_methylase_N6_adenine_CS"/>
</dbReference>
<dbReference type="GO" id="GO:0008276">
    <property type="term" value="F:protein methyltransferase activity"/>
    <property type="evidence" value="ECO:0007669"/>
    <property type="project" value="TreeGrafter"/>
</dbReference>
<dbReference type="GO" id="GO:0008170">
    <property type="term" value="F:N-methyltransferase activity"/>
    <property type="evidence" value="ECO:0007669"/>
    <property type="project" value="UniProtKB-ARBA"/>
</dbReference>
<dbReference type="InterPro" id="IPR052190">
    <property type="entry name" value="Euk-Arch_PrmC-MTase"/>
</dbReference>
<dbReference type="PROSITE" id="PS00092">
    <property type="entry name" value="N6_MTASE"/>
    <property type="match status" value="1"/>
</dbReference>
<feature type="domain" description="Methyltransferase small" evidence="5">
    <location>
        <begin position="10"/>
        <end position="89"/>
    </location>
</feature>
<sequence>MLGELDRRRLDGRAETTVLELCAGSGIASICAALVGATVTAVDDTAEALAAIDGNATANGVAVTGLLTDVRALPASVTADVVIANPPYIPAPPTASAGHAWDAGDDGRDVLDAIIDALPARVRPGGGVLLVQSDVCGVDQTVHRLDLVGFSAAIVDEVPLAFGPVMASRAEWLEQHGFIAPGQRTERLVVTRAVRDAEV</sequence>
<reference evidence="7" key="1">
    <citation type="submission" date="2015-06" db="EMBL/GenBank/DDBJ databases">
        <title>Complete genome sequence and metabolic analysis of phthalate degradation pathway in Gordonia sp. QH-11.</title>
        <authorList>
            <person name="Jin D."/>
            <person name="Kong X."/>
            <person name="Bai Z."/>
        </authorList>
    </citation>
    <scope>NUCLEOTIDE SEQUENCE [LARGE SCALE GENOMIC DNA]</scope>
    <source>
        <strain evidence="7">QH-11</strain>
    </source>
</reference>
<dbReference type="Proteomes" id="UP000063789">
    <property type="component" value="Chromosome"/>
</dbReference>
<dbReference type="GO" id="GO:0008757">
    <property type="term" value="F:S-adenosylmethionine-dependent methyltransferase activity"/>
    <property type="evidence" value="ECO:0007669"/>
    <property type="project" value="TreeGrafter"/>
</dbReference>
<dbReference type="EMBL" id="CP011853">
    <property type="protein sequence ID" value="ALG86788.1"/>
    <property type="molecule type" value="Genomic_DNA"/>
</dbReference>
<keyword evidence="4" id="KW-0949">S-adenosyl-L-methionine</keyword>
<keyword evidence="3" id="KW-0808">Transferase</keyword>
<dbReference type="InterPro" id="IPR007848">
    <property type="entry name" value="Small_mtfrase_dom"/>
</dbReference>
<keyword evidence="7" id="KW-1185">Reference proteome</keyword>
<gene>
    <name evidence="6" type="ORF">ACH46_10695</name>
</gene>
<dbReference type="Gene3D" id="3.40.50.150">
    <property type="entry name" value="Vaccinia Virus protein VP39"/>
    <property type="match status" value="1"/>
</dbReference>
<dbReference type="STRING" id="1136941.ACH46_10695"/>
<dbReference type="PATRIC" id="fig|1136941.3.peg.2175"/>
<organism evidence="6 7">
    <name type="scientific">Gordonia phthalatica</name>
    <dbReference type="NCBI Taxonomy" id="1136941"/>
    <lineage>
        <taxon>Bacteria</taxon>
        <taxon>Bacillati</taxon>
        <taxon>Actinomycetota</taxon>
        <taxon>Actinomycetes</taxon>
        <taxon>Mycobacteriales</taxon>
        <taxon>Gordoniaceae</taxon>
        <taxon>Gordonia</taxon>
    </lineage>
</organism>
<dbReference type="PANTHER" id="PTHR45875:SF1">
    <property type="entry name" value="METHYLTRANSFERASE N6AMT1"/>
    <property type="match status" value="1"/>
</dbReference>
<evidence type="ECO:0000256" key="3">
    <source>
        <dbReference type="ARBA" id="ARBA00022679"/>
    </source>
</evidence>
<dbReference type="AlphaFoldDB" id="A0A0N9NLV9"/>
<dbReference type="InterPro" id="IPR029063">
    <property type="entry name" value="SAM-dependent_MTases_sf"/>
</dbReference>
<dbReference type="CDD" id="cd02440">
    <property type="entry name" value="AdoMet_MTases"/>
    <property type="match status" value="1"/>
</dbReference>
<evidence type="ECO:0000259" key="5">
    <source>
        <dbReference type="Pfam" id="PF05175"/>
    </source>
</evidence>
<dbReference type="GO" id="GO:0035657">
    <property type="term" value="C:eRF1 methyltransferase complex"/>
    <property type="evidence" value="ECO:0007669"/>
    <property type="project" value="TreeGrafter"/>
</dbReference>
<keyword evidence="2" id="KW-0489">Methyltransferase</keyword>
<dbReference type="SUPFAM" id="SSF53335">
    <property type="entry name" value="S-adenosyl-L-methionine-dependent methyltransferases"/>
    <property type="match status" value="1"/>
</dbReference>
<dbReference type="KEGG" id="goq:ACH46_10695"/>
<accession>A0A0N9NLV9</accession>
<evidence type="ECO:0000256" key="2">
    <source>
        <dbReference type="ARBA" id="ARBA00022603"/>
    </source>
</evidence>
<evidence type="ECO:0000256" key="1">
    <source>
        <dbReference type="ARBA" id="ARBA00006149"/>
    </source>
</evidence>
<reference evidence="6 7" key="2">
    <citation type="journal article" date="2017" name="Int. J. Syst. Evol. Microbiol.">
        <title>Gordonia phthalatica sp. nov., a di-n-butyl phthalate-degrading bacterium isolated from activated sludge.</title>
        <authorList>
            <person name="Jin D."/>
            <person name="Kong X."/>
            <person name="Jia M."/>
            <person name="Yu X."/>
            <person name="Wang X."/>
            <person name="Zhuang X."/>
            <person name="Deng Y."/>
            <person name="Bai Z."/>
        </authorList>
    </citation>
    <scope>NUCLEOTIDE SEQUENCE [LARGE SCALE GENOMIC DNA]</scope>
    <source>
        <strain evidence="6 7">QH-11</strain>
    </source>
</reference>
<evidence type="ECO:0000313" key="6">
    <source>
        <dbReference type="EMBL" id="ALG86788.1"/>
    </source>
</evidence>
<evidence type="ECO:0000313" key="7">
    <source>
        <dbReference type="Proteomes" id="UP000063789"/>
    </source>
</evidence>
<dbReference type="GO" id="GO:0032259">
    <property type="term" value="P:methylation"/>
    <property type="evidence" value="ECO:0007669"/>
    <property type="project" value="UniProtKB-KW"/>
</dbReference>
<protein>
    <recommendedName>
        <fullName evidence="5">Methyltransferase small domain-containing protein</fullName>
    </recommendedName>
</protein>